<protein>
    <submittedName>
        <fullName evidence="6">MarR family transcriptional regulator</fullName>
    </submittedName>
</protein>
<dbReference type="Pfam" id="PF12802">
    <property type="entry name" value="MarR_2"/>
    <property type="match status" value="1"/>
</dbReference>
<reference evidence="6 7" key="1">
    <citation type="submission" date="2022-06" db="EMBL/GenBank/DDBJ databases">
        <title>Pseudarthrobacter sp. strain RMG13 Genome sequencing and assembly.</title>
        <authorList>
            <person name="Kim I."/>
        </authorList>
    </citation>
    <scope>NUCLEOTIDE SEQUENCE [LARGE SCALE GENOMIC DNA]</scope>
    <source>
        <strain evidence="6 7">RMG13</strain>
    </source>
</reference>
<comment type="caution">
    <text evidence="6">The sequence shown here is derived from an EMBL/GenBank/DDBJ whole genome shotgun (WGS) entry which is preliminary data.</text>
</comment>
<dbReference type="InterPro" id="IPR000835">
    <property type="entry name" value="HTH_MarR-typ"/>
</dbReference>
<accession>A0ABT1LJZ5</accession>
<evidence type="ECO:0000256" key="1">
    <source>
        <dbReference type="ARBA" id="ARBA00023015"/>
    </source>
</evidence>
<sequence length="189" mass="20625">MSNSADGPPATGLPETGLPATSPAGAGDDKDTVDEALNTVEDQISLFWRRARSVSHQLSRQVHPDMEPAAYGLLSVIRREGPIRLTDLALNIGVGKPSVSRQIAFLESIGLVFKEADPLDGRAQSIRLTEKGEEKMHQVQDARRQDFRERLGEWPVGELQTLAEYMAKLNSLFELDGFAKDPSAGDTAK</sequence>
<evidence type="ECO:0000256" key="3">
    <source>
        <dbReference type="ARBA" id="ARBA00023163"/>
    </source>
</evidence>
<name>A0ABT1LJZ5_9MICC</name>
<dbReference type="PRINTS" id="PR00598">
    <property type="entry name" value="HTHMARR"/>
</dbReference>
<dbReference type="SMART" id="SM00347">
    <property type="entry name" value="HTH_MARR"/>
    <property type="match status" value="1"/>
</dbReference>
<organism evidence="6 7">
    <name type="scientific">Pseudarthrobacter humi</name>
    <dbReference type="NCBI Taxonomy" id="2952523"/>
    <lineage>
        <taxon>Bacteria</taxon>
        <taxon>Bacillati</taxon>
        <taxon>Actinomycetota</taxon>
        <taxon>Actinomycetes</taxon>
        <taxon>Micrococcales</taxon>
        <taxon>Micrococcaceae</taxon>
        <taxon>Pseudarthrobacter</taxon>
    </lineage>
</organism>
<dbReference type="Gene3D" id="1.10.10.10">
    <property type="entry name" value="Winged helix-like DNA-binding domain superfamily/Winged helix DNA-binding domain"/>
    <property type="match status" value="1"/>
</dbReference>
<evidence type="ECO:0000259" key="5">
    <source>
        <dbReference type="PROSITE" id="PS50995"/>
    </source>
</evidence>
<proteinExistence type="predicted"/>
<dbReference type="InterPro" id="IPR023187">
    <property type="entry name" value="Tscrpt_reg_MarR-type_CS"/>
</dbReference>
<dbReference type="Proteomes" id="UP001524318">
    <property type="component" value="Unassembled WGS sequence"/>
</dbReference>
<dbReference type="InterPro" id="IPR039422">
    <property type="entry name" value="MarR/SlyA-like"/>
</dbReference>
<gene>
    <name evidence="6" type="ORF">NFC73_03295</name>
</gene>
<dbReference type="EMBL" id="JANCLV010000002">
    <property type="protein sequence ID" value="MCP8998765.1"/>
    <property type="molecule type" value="Genomic_DNA"/>
</dbReference>
<feature type="domain" description="HTH marR-type" evidence="5">
    <location>
        <begin position="30"/>
        <end position="171"/>
    </location>
</feature>
<evidence type="ECO:0000313" key="7">
    <source>
        <dbReference type="Proteomes" id="UP001524318"/>
    </source>
</evidence>
<evidence type="ECO:0000256" key="2">
    <source>
        <dbReference type="ARBA" id="ARBA00023125"/>
    </source>
</evidence>
<dbReference type="PANTHER" id="PTHR33164:SF57">
    <property type="entry name" value="MARR-FAMILY TRANSCRIPTIONAL REGULATOR"/>
    <property type="match status" value="1"/>
</dbReference>
<dbReference type="InterPro" id="IPR036388">
    <property type="entry name" value="WH-like_DNA-bd_sf"/>
</dbReference>
<dbReference type="RefSeq" id="WP_254747619.1">
    <property type="nucleotide sequence ID" value="NZ_JANCLV010000002.1"/>
</dbReference>
<dbReference type="PROSITE" id="PS50995">
    <property type="entry name" value="HTH_MARR_2"/>
    <property type="match status" value="1"/>
</dbReference>
<keyword evidence="3" id="KW-0804">Transcription</keyword>
<dbReference type="PANTHER" id="PTHR33164">
    <property type="entry name" value="TRANSCRIPTIONAL REGULATOR, MARR FAMILY"/>
    <property type="match status" value="1"/>
</dbReference>
<feature type="region of interest" description="Disordered" evidence="4">
    <location>
        <begin position="1"/>
        <end position="31"/>
    </location>
</feature>
<evidence type="ECO:0000313" key="6">
    <source>
        <dbReference type="EMBL" id="MCP8998765.1"/>
    </source>
</evidence>
<dbReference type="InterPro" id="IPR036390">
    <property type="entry name" value="WH_DNA-bd_sf"/>
</dbReference>
<keyword evidence="1" id="KW-0805">Transcription regulation</keyword>
<dbReference type="PROSITE" id="PS01117">
    <property type="entry name" value="HTH_MARR_1"/>
    <property type="match status" value="1"/>
</dbReference>
<keyword evidence="7" id="KW-1185">Reference proteome</keyword>
<dbReference type="SUPFAM" id="SSF46785">
    <property type="entry name" value="Winged helix' DNA-binding domain"/>
    <property type="match status" value="1"/>
</dbReference>
<keyword evidence="2" id="KW-0238">DNA-binding</keyword>
<evidence type="ECO:0000256" key="4">
    <source>
        <dbReference type="SAM" id="MobiDB-lite"/>
    </source>
</evidence>